<keyword evidence="3" id="KW-0223">Dioxygenase</keyword>
<comment type="caution">
    <text evidence="7">The sequence shown here is derived from an EMBL/GenBank/DDBJ whole genome shotgun (WGS) entry which is preliminary data.</text>
</comment>
<evidence type="ECO:0000313" key="8">
    <source>
        <dbReference type="Proteomes" id="UP001324427"/>
    </source>
</evidence>
<dbReference type="Pfam" id="PF03098">
    <property type="entry name" value="An_peroxidase"/>
    <property type="match status" value="1"/>
</dbReference>
<evidence type="ECO:0000256" key="1">
    <source>
        <dbReference type="ARBA" id="ARBA00022723"/>
    </source>
</evidence>
<dbReference type="GO" id="GO:0006952">
    <property type="term" value="P:defense response"/>
    <property type="evidence" value="ECO:0007669"/>
    <property type="project" value="UniProtKB-KW"/>
</dbReference>
<dbReference type="GO" id="GO:0004601">
    <property type="term" value="F:peroxidase activity"/>
    <property type="evidence" value="ECO:0007669"/>
    <property type="project" value="InterPro"/>
</dbReference>
<keyword evidence="5" id="KW-0408">Iron</keyword>
<evidence type="ECO:0000256" key="4">
    <source>
        <dbReference type="ARBA" id="ARBA00023002"/>
    </source>
</evidence>
<evidence type="ECO:0000256" key="5">
    <source>
        <dbReference type="ARBA" id="ARBA00023004"/>
    </source>
</evidence>
<proteinExistence type="predicted"/>
<evidence type="ECO:0008006" key="9">
    <source>
        <dbReference type="Google" id="ProtNLM"/>
    </source>
</evidence>
<dbReference type="AlphaFoldDB" id="A0AAV9J6A7"/>
<evidence type="ECO:0000256" key="2">
    <source>
        <dbReference type="ARBA" id="ARBA00022821"/>
    </source>
</evidence>
<dbReference type="PANTHER" id="PTHR11903:SF11">
    <property type="entry name" value="ALPHA-DIOXYGENASE 1"/>
    <property type="match status" value="1"/>
</dbReference>
<keyword evidence="2" id="KW-0611">Plant defense</keyword>
<dbReference type="PROSITE" id="PS50292">
    <property type="entry name" value="PEROXIDASE_3"/>
    <property type="match status" value="1"/>
</dbReference>
<dbReference type="GO" id="GO:0006631">
    <property type="term" value="P:fatty acid metabolic process"/>
    <property type="evidence" value="ECO:0007669"/>
    <property type="project" value="UniProtKB-ARBA"/>
</dbReference>
<dbReference type="Gene3D" id="1.10.640.10">
    <property type="entry name" value="Haem peroxidase domain superfamily, animal type"/>
    <property type="match status" value="1"/>
</dbReference>
<accession>A0AAV9J6A7</accession>
<dbReference type="InterPro" id="IPR050783">
    <property type="entry name" value="Oxylipin_biosynth_metab"/>
</dbReference>
<dbReference type="InterPro" id="IPR037120">
    <property type="entry name" value="Haem_peroxidase_sf_animal"/>
</dbReference>
<feature type="region of interest" description="Disordered" evidence="6">
    <location>
        <begin position="86"/>
        <end position="130"/>
    </location>
</feature>
<organism evidence="7 8">
    <name type="scientific">Oleoguttula mirabilis</name>
    <dbReference type="NCBI Taxonomy" id="1507867"/>
    <lineage>
        <taxon>Eukaryota</taxon>
        <taxon>Fungi</taxon>
        <taxon>Dikarya</taxon>
        <taxon>Ascomycota</taxon>
        <taxon>Pezizomycotina</taxon>
        <taxon>Dothideomycetes</taxon>
        <taxon>Dothideomycetidae</taxon>
        <taxon>Mycosphaerellales</taxon>
        <taxon>Teratosphaeriaceae</taxon>
        <taxon>Oleoguttula</taxon>
    </lineage>
</organism>
<protein>
    <recommendedName>
        <fullName evidence="9">Peroxidase</fullName>
    </recommendedName>
</protein>
<dbReference type="GO" id="GO:0046872">
    <property type="term" value="F:metal ion binding"/>
    <property type="evidence" value="ECO:0007669"/>
    <property type="project" value="UniProtKB-KW"/>
</dbReference>
<evidence type="ECO:0000313" key="7">
    <source>
        <dbReference type="EMBL" id="KAK4540458.1"/>
    </source>
</evidence>
<gene>
    <name evidence="7" type="ORF">LTR36_009204</name>
</gene>
<keyword evidence="8" id="KW-1185">Reference proteome</keyword>
<dbReference type="EMBL" id="JAVFHQ010000067">
    <property type="protein sequence ID" value="KAK4540458.1"/>
    <property type="molecule type" value="Genomic_DNA"/>
</dbReference>
<evidence type="ECO:0000256" key="3">
    <source>
        <dbReference type="ARBA" id="ARBA00022964"/>
    </source>
</evidence>
<dbReference type="GO" id="GO:0006979">
    <property type="term" value="P:response to oxidative stress"/>
    <property type="evidence" value="ECO:0007669"/>
    <property type="project" value="InterPro"/>
</dbReference>
<dbReference type="GO" id="GO:0020037">
    <property type="term" value="F:heme binding"/>
    <property type="evidence" value="ECO:0007669"/>
    <property type="project" value="InterPro"/>
</dbReference>
<dbReference type="GO" id="GO:0016702">
    <property type="term" value="F:oxidoreductase activity, acting on single donors with incorporation of molecular oxygen, incorporation of two atoms of oxygen"/>
    <property type="evidence" value="ECO:0007669"/>
    <property type="project" value="TreeGrafter"/>
</dbReference>
<sequence>MVDQADPIEHESWSFKLSLIENAVVSTFKLVNKYIAWHKLPTLIGSFNLLAFRYELRAKNLYDGYASKSEQGTLATDPMTDQRFLTARNSDGKDNSLEMPKMGSSCMRLGRNIPRKRAKKPTEEEMMTPNPRLVSDTFMKRTEDEFKPATSLNLLAAAWIQFQVHDWFFHQMQTEDNYQVPLPPGDDWPSKDGKMTLPKT</sequence>
<dbReference type="SUPFAM" id="SSF48113">
    <property type="entry name" value="Heme-dependent peroxidases"/>
    <property type="match status" value="1"/>
</dbReference>
<evidence type="ECO:0000256" key="6">
    <source>
        <dbReference type="SAM" id="MobiDB-lite"/>
    </source>
</evidence>
<name>A0AAV9J6A7_9PEZI</name>
<keyword evidence="1" id="KW-0479">Metal-binding</keyword>
<keyword evidence="4" id="KW-0560">Oxidoreductase</keyword>
<dbReference type="InterPro" id="IPR019791">
    <property type="entry name" value="Haem_peroxidase_animal"/>
</dbReference>
<reference evidence="7 8" key="1">
    <citation type="submission" date="2021-11" db="EMBL/GenBank/DDBJ databases">
        <title>Black yeast isolated from Biological Soil Crust.</title>
        <authorList>
            <person name="Kurbessoian T."/>
        </authorList>
    </citation>
    <scope>NUCLEOTIDE SEQUENCE [LARGE SCALE GENOMIC DNA]</scope>
    <source>
        <strain evidence="7 8">CCFEE 5522</strain>
    </source>
</reference>
<dbReference type="InterPro" id="IPR010255">
    <property type="entry name" value="Haem_peroxidase_sf"/>
</dbReference>
<dbReference type="Proteomes" id="UP001324427">
    <property type="component" value="Unassembled WGS sequence"/>
</dbReference>
<dbReference type="PANTHER" id="PTHR11903">
    <property type="entry name" value="PROSTAGLANDIN G/H SYNTHASE"/>
    <property type="match status" value="1"/>
</dbReference>